<comment type="caution">
    <text evidence="1">The sequence shown here is derived from an EMBL/GenBank/DDBJ whole genome shotgun (WGS) entry which is preliminary data.</text>
</comment>
<protein>
    <submittedName>
        <fullName evidence="1">Uncharacterized protein</fullName>
    </submittedName>
</protein>
<sequence length="46" mass="5056">MHQQSVTHTLEHVCDGRIRTAVADGEAVLQAEGIDGQPMDWLPVDQ</sequence>
<evidence type="ECO:0000313" key="2">
    <source>
        <dbReference type="Proteomes" id="UP001596445"/>
    </source>
</evidence>
<dbReference type="EMBL" id="JBHSZI010000001">
    <property type="protein sequence ID" value="MFC7057137.1"/>
    <property type="molecule type" value="Genomic_DNA"/>
</dbReference>
<gene>
    <name evidence="1" type="ORF">ACFQQG_01830</name>
</gene>
<proteinExistence type="predicted"/>
<evidence type="ECO:0000313" key="1">
    <source>
        <dbReference type="EMBL" id="MFC7057137.1"/>
    </source>
</evidence>
<keyword evidence="2" id="KW-1185">Reference proteome</keyword>
<dbReference type="RefSeq" id="WP_382183869.1">
    <property type="nucleotide sequence ID" value="NZ_JBHSZI010000001.1"/>
</dbReference>
<reference evidence="1 2" key="1">
    <citation type="journal article" date="2019" name="Int. J. Syst. Evol. Microbiol.">
        <title>The Global Catalogue of Microorganisms (GCM) 10K type strain sequencing project: providing services to taxonomists for standard genome sequencing and annotation.</title>
        <authorList>
            <consortium name="The Broad Institute Genomics Platform"/>
            <consortium name="The Broad Institute Genome Sequencing Center for Infectious Disease"/>
            <person name="Wu L."/>
            <person name="Ma J."/>
        </authorList>
    </citation>
    <scope>NUCLEOTIDE SEQUENCE [LARGE SCALE GENOMIC DNA]</scope>
    <source>
        <strain evidence="1 2">JCM 30072</strain>
    </source>
</reference>
<name>A0ABD5VZA6_9EURY</name>
<dbReference type="Proteomes" id="UP001596445">
    <property type="component" value="Unassembled WGS sequence"/>
</dbReference>
<dbReference type="AlphaFoldDB" id="A0ABD5VZA6"/>
<accession>A0ABD5VZA6</accession>
<organism evidence="1 2">
    <name type="scientific">Halovenus salina</name>
    <dbReference type="NCBI Taxonomy" id="1510225"/>
    <lineage>
        <taxon>Archaea</taxon>
        <taxon>Methanobacteriati</taxon>
        <taxon>Methanobacteriota</taxon>
        <taxon>Stenosarchaea group</taxon>
        <taxon>Halobacteria</taxon>
        <taxon>Halobacteriales</taxon>
        <taxon>Haloarculaceae</taxon>
        <taxon>Halovenus</taxon>
    </lineage>
</organism>